<organism evidence="2 3">
    <name type="scientific">Pseudobacteroides cellulosolvens ATCC 35603 = DSM 2933</name>
    <dbReference type="NCBI Taxonomy" id="398512"/>
    <lineage>
        <taxon>Bacteria</taxon>
        <taxon>Bacillati</taxon>
        <taxon>Bacillota</taxon>
        <taxon>Clostridia</taxon>
        <taxon>Eubacteriales</taxon>
        <taxon>Oscillospiraceae</taxon>
        <taxon>Pseudobacteroides</taxon>
    </lineage>
</organism>
<dbReference type="OrthoDB" id="9800249at2"/>
<dbReference type="STRING" id="398512.Bccel_3019"/>
<feature type="transmembrane region" description="Helical" evidence="1">
    <location>
        <begin position="12"/>
        <end position="31"/>
    </location>
</feature>
<dbReference type="InterPro" id="IPR025469">
    <property type="entry name" value="DUF4320"/>
</dbReference>
<keyword evidence="3" id="KW-1185">Reference proteome</keyword>
<keyword evidence="1" id="KW-0472">Membrane</keyword>
<dbReference type="Pfam" id="PF14208">
    <property type="entry name" value="DUF4320"/>
    <property type="match status" value="1"/>
</dbReference>
<evidence type="ECO:0000313" key="2">
    <source>
        <dbReference type="EMBL" id="KNY27748.1"/>
    </source>
</evidence>
<proteinExistence type="predicted"/>
<gene>
    <name evidence="2" type="ORF">Bccel_3019</name>
</gene>
<keyword evidence="1" id="KW-0812">Transmembrane</keyword>
<dbReference type="RefSeq" id="WP_028308397.1">
    <property type="nucleotide sequence ID" value="NZ_JQKC01000035.1"/>
</dbReference>
<dbReference type="Proteomes" id="UP000036923">
    <property type="component" value="Unassembled WGS sequence"/>
</dbReference>
<reference evidence="3" key="1">
    <citation type="submission" date="2015-07" db="EMBL/GenBank/DDBJ databases">
        <title>Near-Complete Genome Sequence of the Cellulolytic Bacterium Bacteroides (Pseudobacteroides) cellulosolvens ATCC 35603.</title>
        <authorList>
            <person name="Dassa B."/>
            <person name="Utturkar S.M."/>
            <person name="Klingeman D.M."/>
            <person name="Hurt R.A."/>
            <person name="Keller M."/>
            <person name="Xu J."/>
            <person name="Reddy Y.H.K."/>
            <person name="Borovok I."/>
            <person name="Grinberg I.R."/>
            <person name="Lamed R."/>
            <person name="Zhivin O."/>
            <person name="Bayer E.A."/>
            <person name="Brown S.D."/>
        </authorList>
    </citation>
    <scope>NUCLEOTIDE SEQUENCE [LARGE SCALE GENOMIC DNA]</scope>
    <source>
        <strain evidence="3">DSM 2933</strain>
    </source>
</reference>
<sequence precursor="true">MIELFKDKKGASFVDACVLVLAIAMVLALFVKVMPVFIAKQQLDTFATELCRTAEIAGGVGSATTVKAEQLRNQTGLNPTIQWSRMGNIQLNEEFTVTLTTSVNIGLFGEFASFPITLTSKATGASEVYHK</sequence>
<evidence type="ECO:0008006" key="4">
    <source>
        <dbReference type="Google" id="ProtNLM"/>
    </source>
</evidence>
<dbReference type="eggNOG" id="ENOG502ZQ9I">
    <property type="taxonomic scope" value="Bacteria"/>
</dbReference>
<name>A0A0L6JPP6_9FIRM</name>
<evidence type="ECO:0000313" key="3">
    <source>
        <dbReference type="Proteomes" id="UP000036923"/>
    </source>
</evidence>
<accession>A0A0L6JPP6</accession>
<evidence type="ECO:0000256" key="1">
    <source>
        <dbReference type="SAM" id="Phobius"/>
    </source>
</evidence>
<dbReference type="PATRIC" id="fig|398512.5.peg.3168"/>
<keyword evidence="1" id="KW-1133">Transmembrane helix</keyword>
<comment type="caution">
    <text evidence="2">The sequence shown here is derived from an EMBL/GenBank/DDBJ whole genome shotgun (WGS) entry which is preliminary data.</text>
</comment>
<protein>
    <recommendedName>
        <fullName evidence="4">DUF4320 family protein</fullName>
    </recommendedName>
</protein>
<dbReference type="EMBL" id="LGTC01000001">
    <property type="protein sequence ID" value="KNY27748.1"/>
    <property type="molecule type" value="Genomic_DNA"/>
</dbReference>
<dbReference type="AlphaFoldDB" id="A0A0L6JPP6"/>